<protein>
    <submittedName>
        <fullName evidence="1">Uncharacterized protein</fullName>
    </submittedName>
</protein>
<dbReference type="Proteomes" id="UP001262767">
    <property type="component" value="Unassembled WGS sequence"/>
</dbReference>
<dbReference type="EMBL" id="JAVDSC010000001">
    <property type="protein sequence ID" value="MDR6628380.1"/>
    <property type="molecule type" value="Genomic_DNA"/>
</dbReference>
<evidence type="ECO:0000313" key="2">
    <source>
        <dbReference type="Proteomes" id="UP001262767"/>
    </source>
</evidence>
<proteinExistence type="predicted"/>
<gene>
    <name evidence="1" type="ORF">J2X86_000368</name>
</gene>
<sequence>MGNIVKFIKAESDIEIDSVGIKAWETMCNVIDQDFHGTGFGSYANQFKGEFKPIFEALFIGPLEFPAISDSDENPLHKEWKDVLSKTLERIHVHTMSLVKTTYIRELERFCELNFS</sequence>
<reference evidence="1" key="1">
    <citation type="submission" date="2023-07" db="EMBL/GenBank/DDBJ databases">
        <title>Sorghum-associated microbial communities from plants grown in Nebraska, USA.</title>
        <authorList>
            <person name="Schachtman D."/>
        </authorList>
    </citation>
    <scope>NUCLEOTIDE SEQUENCE</scope>
    <source>
        <strain evidence="1">BE44</strain>
    </source>
</reference>
<organism evidence="1 2">
    <name type="scientific">Acinetobacter lwoffii</name>
    <dbReference type="NCBI Taxonomy" id="28090"/>
    <lineage>
        <taxon>Bacteria</taxon>
        <taxon>Pseudomonadati</taxon>
        <taxon>Pseudomonadota</taxon>
        <taxon>Gammaproteobacteria</taxon>
        <taxon>Moraxellales</taxon>
        <taxon>Moraxellaceae</taxon>
        <taxon>Acinetobacter</taxon>
    </lineage>
</organism>
<evidence type="ECO:0000313" key="1">
    <source>
        <dbReference type="EMBL" id="MDR6628380.1"/>
    </source>
</evidence>
<name>A0AAW8LFL5_ACILW</name>
<comment type="caution">
    <text evidence="1">The sequence shown here is derived from an EMBL/GenBank/DDBJ whole genome shotgun (WGS) entry which is preliminary data.</text>
</comment>
<accession>A0AAW8LFL5</accession>
<dbReference type="RefSeq" id="WP_310076758.1">
    <property type="nucleotide sequence ID" value="NZ_JAVDSC010000001.1"/>
</dbReference>
<dbReference type="AlphaFoldDB" id="A0AAW8LFL5"/>